<dbReference type="InterPro" id="IPR046026">
    <property type="entry name" value="DUF5984"/>
</dbReference>
<keyword evidence="2" id="KW-1185">Reference proteome</keyword>
<dbReference type="Pfam" id="PF19446">
    <property type="entry name" value="DUF5984"/>
    <property type="match status" value="1"/>
</dbReference>
<sequence>MLIDFELTPIEKVMPWGQPDNHSLSWFGLTEGRYWMNVGADVLFEYSERVRPNDGDRYCDYYVARIFEDLMNMLPSVLEPVPQDLIKYISGKSGREWAKTYEFWSEKNLDDSSGDEIWDTWDNANSLLRDRSMETGYLSPSTSILMWSDEDDVYIEWDNSDKFVDGVPAWSAISGSFHLPREEFVMEVEAFHMRVFTQMKSRIDQVASGALRPEIQIDLPGLIAENEQRQGKFAPILGKREVTSWDEIRSAVLEIASDAAPNA</sequence>
<name>A0A1T5FDB6_9SPHN</name>
<dbReference type="Proteomes" id="UP000190044">
    <property type="component" value="Unassembled WGS sequence"/>
</dbReference>
<proteinExistence type="predicted"/>
<organism evidence="1 2">
    <name type="scientific">Sphingopyxis flava</name>
    <dbReference type="NCBI Taxonomy" id="1507287"/>
    <lineage>
        <taxon>Bacteria</taxon>
        <taxon>Pseudomonadati</taxon>
        <taxon>Pseudomonadota</taxon>
        <taxon>Alphaproteobacteria</taxon>
        <taxon>Sphingomonadales</taxon>
        <taxon>Sphingomonadaceae</taxon>
        <taxon>Sphingopyxis</taxon>
    </lineage>
</organism>
<gene>
    <name evidence="1" type="ORF">SAMN06295937_10331</name>
</gene>
<dbReference type="OrthoDB" id="8216186at2"/>
<reference evidence="2" key="1">
    <citation type="submission" date="2017-02" db="EMBL/GenBank/DDBJ databases">
        <authorList>
            <person name="Varghese N."/>
            <person name="Submissions S."/>
        </authorList>
    </citation>
    <scope>NUCLEOTIDE SEQUENCE [LARGE SCALE GENOMIC DNA]</scope>
    <source>
        <strain evidence="2">R11H</strain>
    </source>
</reference>
<dbReference type="AlphaFoldDB" id="A0A1T5FDB6"/>
<protein>
    <submittedName>
        <fullName evidence="1">Uncharacterized protein</fullName>
    </submittedName>
</protein>
<accession>A0A1T5FDB6</accession>
<dbReference type="RefSeq" id="WP_079639909.1">
    <property type="nucleotide sequence ID" value="NZ_FUYP01000033.1"/>
</dbReference>
<dbReference type="EMBL" id="FUYP01000033">
    <property type="protein sequence ID" value="SKB94117.1"/>
    <property type="molecule type" value="Genomic_DNA"/>
</dbReference>
<evidence type="ECO:0000313" key="1">
    <source>
        <dbReference type="EMBL" id="SKB94117.1"/>
    </source>
</evidence>
<evidence type="ECO:0000313" key="2">
    <source>
        <dbReference type="Proteomes" id="UP000190044"/>
    </source>
</evidence>